<gene>
    <name evidence="1" type="ORF">PR048_000080</name>
</gene>
<proteinExistence type="predicted"/>
<dbReference type="Proteomes" id="UP001159363">
    <property type="component" value="Chromosome 1"/>
</dbReference>
<reference evidence="1 2" key="1">
    <citation type="submission" date="2023-02" db="EMBL/GenBank/DDBJ databases">
        <title>LHISI_Scaffold_Assembly.</title>
        <authorList>
            <person name="Stuart O.P."/>
            <person name="Cleave R."/>
            <person name="Magrath M.J.L."/>
            <person name="Mikheyev A.S."/>
        </authorList>
    </citation>
    <scope>NUCLEOTIDE SEQUENCE [LARGE SCALE GENOMIC DNA]</scope>
    <source>
        <strain evidence="1">Daus_M_001</strain>
        <tissue evidence="1">Leg muscle</tissue>
    </source>
</reference>
<accession>A0ABQ9IFU7</accession>
<organism evidence="1 2">
    <name type="scientific">Dryococelus australis</name>
    <dbReference type="NCBI Taxonomy" id="614101"/>
    <lineage>
        <taxon>Eukaryota</taxon>
        <taxon>Metazoa</taxon>
        <taxon>Ecdysozoa</taxon>
        <taxon>Arthropoda</taxon>
        <taxon>Hexapoda</taxon>
        <taxon>Insecta</taxon>
        <taxon>Pterygota</taxon>
        <taxon>Neoptera</taxon>
        <taxon>Polyneoptera</taxon>
        <taxon>Phasmatodea</taxon>
        <taxon>Verophasmatodea</taxon>
        <taxon>Anareolatae</taxon>
        <taxon>Phasmatidae</taxon>
        <taxon>Eurycanthinae</taxon>
        <taxon>Dryococelus</taxon>
    </lineage>
</organism>
<name>A0ABQ9IFU7_9NEOP</name>
<comment type="caution">
    <text evidence="1">The sequence shown here is derived from an EMBL/GenBank/DDBJ whole genome shotgun (WGS) entry which is preliminary data.</text>
</comment>
<protein>
    <submittedName>
        <fullName evidence="1">Uncharacterized protein</fullName>
    </submittedName>
</protein>
<evidence type="ECO:0000313" key="1">
    <source>
        <dbReference type="EMBL" id="KAJ8894773.1"/>
    </source>
</evidence>
<dbReference type="EMBL" id="JARBHB010000001">
    <property type="protein sequence ID" value="KAJ8894773.1"/>
    <property type="molecule type" value="Genomic_DNA"/>
</dbReference>
<sequence length="616" mass="70670">MWRRTERGRQSMLVRSVKEWNVLREELVSVRGVGKFRKGVEKELNRGVNCVSGRTPYAYKGRKSCKETCIAAERDWAAMACDRGHDYLPEHTYRPSSEGSGPPPLLHERDRRGGWVYLEEDAMVVVTNIGWSLTCRGLMRSTRAKATAPLNPPYDITNFSTLFSLYSRNLLTIAVSRMTPVITPHVAHSPSIHNYQRHATFALLSVIRMNFTVLCILEPESFSRWLLHYCSVLLSPQVAWQAGVPVVGSAGTLTPPPLRCTGCFVNYNTTIGIKHCHHCLQTQEHSHVRIRIVYLSHWKINNFDNDTRGRGAEKRLRLSASRMKNKWSKGRVRYFNASDIVHRLERPAPLQRALERCSHQAKFMTERQDAIYVGGGVDRTASRLTTSSRAWRSSRILDSYSGTPGFESRYGYPDFCFHGFPKSLQANAGMIRKCLRCRVLPHHFDRSRLANSGGIRRRDIHEYYPRFCMEDNSKANLPSNQHCSTEYLRTQKRNGLVLRGFQNHFSPTWPSLPRMRRNNILQSAPEDEVPKGNRTNTETFLARRGMQSDPRHKFLRSSEAQVCFYCIFASFHGLYRDPPQVVNIFEPPYCGRRLSGCGEEVWGRGQLHASFTFLHS</sequence>
<evidence type="ECO:0000313" key="2">
    <source>
        <dbReference type="Proteomes" id="UP001159363"/>
    </source>
</evidence>
<keyword evidence="2" id="KW-1185">Reference proteome</keyword>